<reference evidence="10 11" key="1">
    <citation type="journal article" date="2020" name="Microbiol. Resour. Announc.">
        <title>Draft Genome Sequence of a Cladosporium Species Isolated from the Mesophotic Ascidian Didemnum maculosum.</title>
        <authorList>
            <person name="Gioti A."/>
            <person name="Siaperas R."/>
            <person name="Nikolaivits E."/>
            <person name="Le Goff G."/>
            <person name="Ouazzani J."/>
            <person name="Kotoulas G."/>
            <person name="Topakas E."/>
        </authorList>
    </citation>
    <scope>NUCLEOTIDE SEQUENCE [LARGE SCALE GENOMIC DNA]</scope>
    <source>
        <strain evidence="10 11">TM138-S3</strain>
    </source>
</reference>
<dbReference type="CDD" id="cd12148">
    <property type="entry name" value="fungal_TF_MHR"/>
    <property type="match status" value="1"/>
</dbReference>
<dbReference type="EMBL" id="JAAQHG020000028">
    <property type="protein sequence ID" value="KAL1584117.1"/>
    <property type="molecule type" value="Genomic_DNA"/>
</dbReference>
<evidence type="ECO:0000256" key="3">
    <source>
        <dbReference type="ARBA" id="ARBA00022833"/>
    </source>
</evidence>
<dbReference type="PANTHER" id="PTHR31313">
    <property type="entry name" value="TY1 ENHANCER ACTIVATOR"/>
    <property type="match status" value="1"/>
</dbReference>
<keyword evidence="3" id="KW-0862">Zinc</keyword>
<evidence type="ECO:0000313" key="10">
    <source>
        <dbReference type="EMBL" id="KAL1584117.1"/>
    </source>
</evidence>
<evidence type="ECO:0000256" key="4">
    <source>
        <dbReference type="ARBA" id="ARBA00023015"/>
    </source>
</evidence>
<accession>A0AB34KJ79</accession>
<evidence type="ECO:0000313" key="11">
    <source>
        <dbReference type="Proteomes" id="UP000803884"/>
    </source>
</evidence>
<evidence type="ECO:0000256" key="5">
    <source>
        <dbReference type="ARBA" id="ARBA00023125"/>
    </source>
</evidence>
<evidence type="ECO:0000256" key="1">
    <source>
        <dbReference type="ARBA" id="ARBA00004123"/>
    </source>
</evidence>
<comment type="caution">
    <text evidence="10">The sequence shown here is derived from an EMBL/GenBank/DDBJ whole genome shotgun (WGS) entry which is preliminary data.</text>
</comment>
<dbReference type="AlphaFoldDB" id="A0AB34KJ79"/>
<keyword evidence="7" id="KW-0539">Nucleus</keyword>
<dbReference type="PROSITE" id="PS50048">
    <property type="entry name" value="ZN2_CY6_FUNGAL_2"/>
    <property type="match status" value="1"/>
</dbReference>
<evidence type="ECO:0000256" key="7">
    <source>
        <dbReference type="ARBA" id="ARBA00023242"/>
    </source>
</evidence>
<dbReference type="GO" id="GO:0006351">
    <property type="term" value="P:DNA-templated transcription"/>
    <property type="evidence" value="ECO:0007669"/>
    <property type="project" value="InterPro"/>
</dbReference>
<dbReference type="GO" id="GO:0000981">
    <property type="term" value="F:DNA-binding transcription factor activity, RNA polymerase II-specific"/>
    <property type="evidence" value="ECO:0007669"/>
    <property type="project" value="InterPro"/>
</dbReference>
<dbReference type="Proteomes" id="UP000803884">
    <property type="component" value="Unassembled WGS sequence"/>
</dbReference>
<feature type="region of interest" description="Disordered" evidence="8">
    <location>
        <begin position="1"/>
        <end position="23"/>
    </location>
</feature>
<dbReference type="Gene3D" id="4.10.240.10">
    <property type="entry name" value="Zn(2)-C6 fungal-type DNA-binding domain"/>
    <property type="match status" value="1"/>
</dbReference>
<dbReference type="CDD" id="cd00067">
    <property type="entry name" value="GAL4"/>
    <property type="match status" value="1"/>
</dbReference>
<keyword evidence="6" id="KW-0804">Transcription</keyword>
<feature type="region of interest" description="Disordered" evidence="8">
    <location>
        <begin position="123"/>
        <end position="166"/>
    </location>
</feature>
<dbReference type="GO" id="GO:0003677">
    <property type="term" value="F:DNA binding"/>
    <property type="evidence" value="ECO:0007669"/>
    <property type="project" value="UniProtKB-KW"/>
</dbReference>
<evidence type="ECO:0000259" key="9">
    <source>
        <dbReference type="PROSITE" id="PS50048"/>
    </source>
</evidence>
<keyword evidence="11" id="KW-1185">Reference proteome</keyword>
<protein>
    <recommendedName>
        <fullName evidence="9">Zn(2)-C6 fungal-type domain-containing protein</fullName>
    </recommendedName>
</protein>
<dbReference type="GO" id="GO:0005634">
    <property type="term" value="C:nucleus"/>
    <property type="evidence" value="ECO:0007669"/>
    <property type="project" value="UniProtKB-SubCell"/>
</dbReference>
<evidence type="ECO:0000256" key="2">
    <source>
        <dbReference type="ARBA" id="ARBA00022723"/>
    </source>
</evidence>
<organism evidence="10 11">
    <name type="scientific">Cladosporium halotolerans</name>
    <dbReference type="NCBI Taxonomy" id="1052096"/>
    <lineage>
        <taxon>Eukaryota</taxon>
        <taxon>Fungi</taxon>
        <taxon>Dikarya</taxon>
        <taxon>Ascomycota</taxon>
        <taxon>Pezizomycotina</taxon>
        <taxon>Dothideomycetes</taxon>
        <taxon>Dothideomycetidae</taxon>
        <taxon>Cladosporiales</taxon>
        <taxon>Cladosporiaceae</taxon>
        <taxon>Cladosporium</taxon>
    </lineage>
</organism>
<dbReference type="Pfam" id="PF04082">
    <property type="entry name" value="Fungal_trans"/>
    <property type="match status" value="1"/>
</dbReference>
<dbReference type="RefSeq" id="XP_069227223.1">
    <property type="nucleotide sequence ID" value="XM_069375915.1"/>
</dbReference>
<dbReference type="PANTHER" id="PTHR31313:SF81">
    <property type="entry name" value="TY1 ENHANCER ACTIVATOR"/>
    <property type="match status" value="1"/>
</dbReference>
<dbReference type="GeneID" id="96008753"/>
<dbReference type="GO" id="GO:0008270">
    <property type="term" value="F:zinc ion binding"/>
    <property type="evidence" value="ECO:0007669"/>
    <property type="project" value="InterPro"/>
</dbReference>
<dbReference type="Pfam" id="PF00172">
    <property type="entry name" value="Zn_clus"/>
    <property type="match status" value="1"/>
</dbReference>
<comment type="subcellular location">
    <subcellularLocation>
        <location evidence="1">Nucleus</location>
    </subcellularLocation>
</comment>
<dbReference type="SMART" id="SM00066">
    <property type="entry name" value="GAL4"/>
    <property type="match status" value="1"/>
</dbReference>
<dbReference type="InterPro" id="IPR001138">
    <property type="entry name" value="Zn2Cys6_DnaBD"/>
</dbReference>
<evidence type="ECO:0000256" key="6">
    <source>
        <dbReference type="ARBA" id="ARBA00023163"/>
    </source>
</evidence>
<dbReference type="PROSITE" id="PS00463">
    <property type="entry name" value="ZN2_CY6_FUNGAL_1"/>
    <property type="match status" value="1"/>
</dbReference>
<proteinExistence type="predicted"/>
<dbReference type="SMART" id="SM00906">
    <property type="entry name" value="Fungal_trans"/>
    <property type="match status" value="1"/>
</dbReference>
<feature type="compositionally biased region" description="Basic and acidic residues" evidence="8">
    <location>
        <begin position="157"/>
        <end position="166"/>
    </location>
</feature>
<dbReference type="SUPFAM" id="SSF57701">
    <property type="entry name" value="Zn2/Cys6 DNA-binding domain"/>
    <property type="match status" value="1"/>
</dbReference>
<dbReference type="InterPro" id="IPR051615">
    <property type="entry name" value="Transcr_Regulatory_Elem"/>
</dbReference>
<sequence>MSEGPAQRATAARGTPSAGPHRVSCERCRKRKVKCNRQKPCSRCTENNVECNYSTVESRRRPVSRKYVNNLETRVNSMSSFIQDLTDVAGSESGALPANEQSADTVLEAPDDDDLTIAVQQDVAPQTSPARSHNPVAPSTENRETLPVISPAAESLTNERSRDGRMRKMVSRQATQFFGGTSLFQMNVPAPTPAASVAAKSGATSFSPLQGTAHVAPGTLPASGNAQPSPFAPHDVVCRQLVSLFFANCYQSNHFIYREFFLRDYAKCSGPYYSDMLLSAICALGALVSEDDNLHSTYLSFSRYAESQAFASLVSPDLTTLQTLMILGPLEVGQGRGSKGWLFCGMAFRLAHEMGLHLDPSNWELGQATSSVDREILRRVYWAVFVADKQMSLYFGRPPALYPQEADVRNTIRIPYPPEWEHLLDTYIAGGTSVNAFEDGIAVVGSFVHRVELAKIFHTMIVTVFENRERQASQTCGIVQAANHVHTLLERWLSQLPQKLQWNPWKIEKVPHYILHLHMAFHTGMIILHRPPDRCSDEDLSSRSEEVDICYQSLAAILRLLSSYQRHYSLRTLPLESVHTLAAAARIILLKKRLEESSWSAISVRKPLDQILDVMDSVSTVWPCVVEIKTGIESVTQSSPQSHGQSPNVEQDYLSFLDNGGNSLSTPWQNNMGQPDSDLGFLVTEESLNDLAGWSSLME</sequence>
<dbReference type="InterPro" id="IPR007219">
    <property type="entry name" value="XnlR_reg_dom"/>
</dbReference>
<dbReference type="InterPro" id="IPR036864">
    <property type="entry name" value="Zn2-C6_fun-type_DNA-bd_sf"/>
</dbReference>
<keyword evidence="4" id="KW-0805">Transcription regulation</keyword>
<keyword evidence="5" id="KW-0238">DNA-binding</keyword>
<feature type="domain" description="Zn(2)-C6 fungal-type" evidence="9">
    <location>
        <begin position="24"/>
        <end position="53"/>
    </location>
</feature>
<evidence type="ECO:0000256" key="8">
    <source>
        <dbReference type="SAM" id="MobiDB-lite"/>
    </source>
</evidence>
<name>A0AB34KJ79_9PEZI</name>
<gene>
    <name evidence="10" type="ORF">WHR41_07310</name>
</gene>
<keyword evidence="2" id="KW-0479">Metal-binding</keyword>